<dbReference type="RefSeq" id="WP_191694057.1">
    <property type="nucleotide sequence ID" value="NZ_JACSQN010000005.1"/>
</dbReference>
<dbReference type="EMBL" id="JACSQN010000005">
    <property type="protein sequence ID" value="MBD7984362.1"/>
    <property type="molecule type" value="Genomic_DNA"/>
</dbReference>
<feature type="transmembrane region" description="Helical" evidence="1">
    <location>
        <begin position="7"/>
        <end position="25"/>
    </location>
</feature>
<dbReference type="Pfam" id="PF16107">
    <property type="entry name" value="DUF4825"/>
    <property type="match status" value="1"/>
</dbReference>
<evidence type="ECO:0000313" key="3">
    <source>
        <dbReference type="EMBL" id="MBD7984362.1"/>
    </source>
</evidence>
<comment type="caution">
    <text evidence="3">The sequence shown here is derived from an EMBL/GenBank/DDBJ whole genome shotgun (WGS) entry which is preliminary data.</text>
</comment>
<evidence type="ECO:0000256" key="1">
    <source>
        <dbReference type="SAM" id="Phobius"/>
    </source>
</evidence>
<reference evidence="3 4" key="1">
    <citation type="submission" date="2020-08" db="EMBL/GenBank/DDBJ databases">
        <title>A Genomic Blueprint of the Chicken Gut Microbiome.</title>
        <authorList>
            <person name="Gilroy R."/>
            <person name="Ravi A."/>
            <person name="Getino M."/>
            <person name="Pursley I."/>
            <person name="Horton D.L."/>
            <person name="Alikhan N.-F."/>
            <person name="Baker D."/>
            <person name="Gharbi K."/>
            <person name="Hall N."/>
            <person name="Watson M."/>
            <person name="Adriaenssens E.M."/>
            <person name="Foster-Nyarko E."/>
            <person name="Jarju S."/>
            <person name="Secka A."/>
            <person name="Antonio M."/>
            <person name="Oren A."/>
            <person name="Chaudhuri R."/>
            <person name="La Ragione R.M."/>
            <person name="Hildebrand F."/>
            <person name="Pallen M.J."/>
        </authorList>
    </citation>
    <scope>NUCLEOTIDE SEQUENCE [LARGE SCALE GENOMIC DNA]</scope>
    <source>
        <strain evidence="3 4">Sa2YVA2</strain>
    </source>
</reference>
<feature type="domain" description="DUF4825" evidence="2">
    <location>
        <begin position="53"/>
        <end position="132"/>
    </location>
</feature>
<proteinExistence type="predicted"/>
<sequence>MDKRRLIIGLIIIFAIPLYIWIAYYEIPNKAEVGEGKLQQKPLNHNFATVLPFENEYMGDNSNTNGLVESLPLSEFKGTIEMDPEQHSLLVHYNANTVELDGQAEQAVLYNSTAAFVLLGNLQEFTMQFTDESFTVKRIQVESWFGTEFNDLKDPDIFEEKVQNPIGAAGAEKWFEVYTGGKMK</sequence>
<dbReference type="InterPro" id="IPR032250">
    <property type="entry name" value="DUF4825"/>
</dbReference>
<organism evidence="3 4">
    <name type="scientific">Sporosarcina quadrami</name>
    <dbReference type="NCBI Taxonomy" id="2762234"/>
    <lineage>
        <taxon>Bacteria</taxon>
        <taxon>Bacillati</taxon>
        <taxon>Bacillota</taxon>
        <taxon>Bacilli</taxon>
        <taxon>Bacillales</taxon>
        <taxon>Caryophanaceae</taxon>
        <taxon>Sporosarcina</taxon>
    </lineage>
</organism>
<dbReference type="Proteomes" id="UP000626786">
    <property type="component" value="Unassembled WGS sequence"/>
</dbReference>
<keyword evidence="1" id="KW-0472">Membrane</keyword>
<accession>A0ABR8U8K0</accession>
<evidence type="ECO:0000313" key="4">
    <source>
        <dbReference type="Proteomes" id="UP000626786"/>
    </source>
</evidence>
<gene>
    <name evidence="3" type="ORF">H9649_07210</name>
</gene>
<evidence type="ECO:0000259" key="2">
    <source>
        <dbReference type="Pfam" id="PF16107"/>
    </source>
</evidence>
<protein>
    <submittedName>
        <fullName evidence="3">DUF4825 domain-containing protein</fullName>
    </submittedName>
</protein>
<keyword evidence="1" id="KW-0812">Transmembrane</keyword>
<name>A0ABR8U8K0_9BACL</name>
<keyword evidence="1" id="KW-1133">Transmembrane helix</keyword>
<keyword evidence="4" id="KW-1185">Reference proteome</keyword>